<organism evidence="1 2">
    <name type="scientific">Fragilariopsis cylindrus CCMP1102</name>
    <dbReference type="NCBI Taxonomy" id="635003"/>
    <lineage>
        <taxon>Eukaryota</taxon>
        <taxon>Sar</taxon>
        <taxon>Stramenopiles</taxon>
        <taxon>Ochrophyta</taxon>
        <taxon>Bacillariophyta</taxon>
        <taxon>Bacillariophyceae</taxon>
        <taxon>Bacillariophycidae</taxon>
        <taxon>Bacillariales</taxon>
        <taxon>Bacillariaceae</taxon>
        <taxon>Fragilariopsis</taxon>
    </lineage>
</organism>
<keyword evidence="2" id="KW-1185">Reference proteome</keyword>
<evidence type="ECO:0000313" key="1">
    <source>
        <dbReference type="EMBL" id="OEU06243.1"/>
    </source>
</evidence>
<evidence type="ECO:0000313" key="2">
    <source>
        <dbReference type="Proteomes" id="UP000095751"/>
    </source>
</evidence>
<proteinExistence type="predicted"/>
<dbReference type="InParanoid" id="A0A1E7EL15"/>
<dbReference type="AlphaFoldDB" id="A0A1E7EL15"/>
<dbReference type="KEGG" id="fcy:FRACYDRAFT_255619"/>
<protein>
    <submittedName>
        <fullName evidence="1">Uncharacterized protein</fullName>
    </submittedName>
</protein>
<sequence>MIDKLEAYDEYLTAPLATVLDSEWDVLLALHRALKWSRTPPKISWVKSHQDDMVFDKEAMPLNAYLNSEIDELATIGLRRLKRLQEKPKVQMDPETAIQFHINNRTITRDLKQTTREIIHLIPL</sequence>
<accession>A0A1E7EL15</accession>
<name>A0A1E7EL15_9STRA</name>
<dbReference type="EMBL" id="KV784419">
    <property type="protein sequence ID" value="OEU06243.1"/>
    <property type="molecule type" value="Genomic_DNA"/>
</dbReference>
<reference evidence="1 2" key="1">
    <citation type="submission" date="2016-09" db="EMBL/GenBank/DDBJ databases">
        <title>Extensive genetic diversity and differential bi-allelic expression allows diatom success in the polar Southern Ocean.</title>
        <authorList>
            <consortium name="DOE Joint Genome Institute"/>
            <person name="Mock T."/>
            <person name="Otillar R.P."/>
            <person name="Strauss J."/>
            <person name="Dupont C."/>
            <person name="Frickenhaus S."/>
            <person name="Maumus F."/>
            <person name="Mcmullan M."/>
            <person name="Sanges R."/>
            <person name="Schmutz J."/>
            <person name="Toseland A."/>
            <person name="Valas R."/>
            <person name="Veluchamy A."/>
            <person name="Ward B.J."/>
            <person name="Allen A."/>
            <person name="Barry K."/>
            <person name="Falciatore A."/>
            <person name="Ferrante M."/>
            <person name="Fortunato A.E."/>
            <person name="Gloeckner G."/>
            <person name="Gruber A."/>
            <person name="Hipkin R."/>
            <person name="Janech M."/>
            <person name="Kroth P."/>
            <person name="Leese F."/>
            <person name="Lindquist E."/>
            <person name="Lyon B.R."/>
            <person name="Martin J."/>
            <person name="Mayer C."/>
            <person name="Parker M."/>
            <person name="Quesneville H."/>
            <person name="Raymond J."/>
            <person name="Uhlig C."/>
            <person name="Valentin K.U."/>
            <person name="Worden A.Z."/>
            <person name="Armbrust E.V."/>
            <person name="Bowler C."/>
            <person name="Green B."/>
            <person name="Moulton V."/>
            <person name="Van Oosterhout C."/>
            <person name="Grigoriev I."/>
        </authorList>
    </citation>
    <scope>NUCLEOTIDE SEQUENCE [LARGE SCALE GENOMIC DNA]</scope>
    <source>
        <strain evidence="1 2">CCMP1102</strain>
    </source>
</reference>
<dbReference type="Proteomes" id="UP000095751">
    <property type="component" value="Unassembled WGS sequence"/>
</dbReference>
<gene>
    <name evidence="1" type="ORF">FRACYDRAFT_255619</name>
</gene>
<dbReference type="OrthoDB" id="48258at2759"/>